<protein>
    <submittedName>
        <fullName evidence="1">Uncharacterized protein</fullName>
    </submittedName>
</protein>
<dbReference type="EMBL" id="MDEO01000026">
    <property type="protein sequence ID" value="OCX22783.1"/>
    <property type="molecule type" value="Genomic_DNA"/>
</dbReference>
<keyword evidence="2" id="KW-1185">Reference proteome</keyword>
<evidence type="ECO:0000313" key="2">
    <source>
        <dbReference type="Proteomes" id="UP000094412"/>
    </source>
</evidence>
<dbReference type="Proteomes" id="UP000094412">
    <property type="component" value="Unassembled WGS sequence"/>
</dbReference>
<dbReference type="RefSeq" id="WP_065996777.1">
    <property type="nucleotide sequence ID" value="NZ_MDEO01000026.1"/>
</dbReference>
<accession>A0A1C2E790</accession>
<dbReference type="AlphaFoldDB" id="A0A1C2E790"/>
<organism evidence="1 2">
    <name type="scientific">Mesorhizobium hungaricum</name>
    <dbReference type="NCBI Taxonomy" id="1566387"/>
    <lineage>
        <taxon>Bacteria</taxon>
        <taxon>Pseudomonadati</taxon>
        <taxon>Pseudomonadota</taxon>
        <taxon>Alphaproteobacteria</taxon>
        <taxon>Hyphomicrobiales</taxon>
        <taxon>Phyllobacteriaceae</taxon>
        <taxon>Mesorhizobium</taxon>
    </lineage>
</organism>
<evidence type="ECO:0000313" key="1">
    <source>
        <dbReference type="EMBL" id="OCX22783.1"/>
    </source>
</evidence>
<sequence>MAGNKIPENLGFLHSGEEVARGKSIDFIEGHEDLLQHVGMIEMIMDLLQFYRMDYAEKDENQLIIKLLGARIFNAQGAALKLILGGYYQAAGLQIRDILETAFLLDYFSTDDALIQRWKLVSEQERTKEFGQAKIRQALDDRDGFTEKKRMEHYKLLSSIAAHPTFAGFTMLRPTPGADAHMGPFYVPELLTATIQELVKVSVAAWESFKWFFKPETIPQYRATLRYLETSVEWVEKTYEKKMDRRDIEAVRSILKELERPGK</sequence>
<dbReference type="STRING" id="1566387.QV13_04775"/>
<dbReference type="OrthoDB" id="4764643at2"/>
<name>A0A1C2E790_9HYPH</name>
<proteinExistence type="predicted"/>
<gene>
    <name evidence="1" type="ORF">QV13_04775</name>
</gene>
<reference evidence="1 2" key="1">
    <citation type="submission" date="2016-08" db="EMBL/GenBank/DDBJ databases">
        <title>Whole genome sequence of Mesorhizobium sp. strain UASWS1009 isolated from industrial sewage.</title>
        <authorList>
            <person name="Crovadore J."/>
            <person name="Calmin G."/>
            <person name="Chablais R."/>
            <person name="Cochard B."/>
            <person name="Lefort F."/>
        </authorList>
    </citation>
    <scope>NUCLEOTIDE SEQUENCE [LARGE SCALE GENOMIC DNA]</scope>
    <source>
        <strain evidence="1 2">UASWS1009</strain>
    </source>
</reference>
<comment type="caution">
    <text evidence="1">The sequence shown here is derived from an EMBL/GenBank/DDBJ whole genome shotgun (WGS) entry which is preliminary data.</text>
</comment>